<sequence>MRQSKTTSGERTIKDIKRKTRKQYSAEEKIRIVLGGVLECNVTKKRNKLTALMFLKIAMKRYGPPLMVVTDRLRPYGARCAISAIRTDRIQSNTSTTEPRIHIDRSGVESAP</sequence>
<dbReference type="RefSeq" id="WP_189499544.1">
    <property type="nucleotide sequence ID" value="NZ_BMZH01000018.1"/>
</dbReference>
<protein>
    <recommendedName>
        <fullName evidence="4">DDE domain-containing protein</fullName>
    </recommendedName>
</protein>
<evidence type="ECO:0000256" key="1">
    <source>
        <dbReference type="SAM" id="MobiDB-lite"/>
    </source>
</evidence>
<evidence type="ECO:0000313" key="2">
    <source>
        <dbReference type="EMBL" id="GHB03949.1"/>
    </source>
</evidence>
<comment type="caution">
    <text evidence="2">The sequence shown here is derived from an EMBL/GenBank/DDBJ whole genome shotgun (WGS) entry which is preliminary data.</text>
</comment>
<feature type="region of interest" description="Disordered" evidence="1">
    <location>
        <begin position="91"/>
        <end position="112"/>
    </location>
</feature>
<feature type="compositionally biased region" description="Basic and acidic residues" evidence="1">
    <location>
        <begin position="99"/>
        <end position="112"/>
    </location>
</feature>
<gene>
    <name evidence="2" type="ORF">GCM10009069_28180</name>
</gene>
<evidence type="ECO:0008006" key="4">
    <source>
        <dbReference type="Google" id="ProtNLM"/>
    </source>
</evidence>
<dbReference type="Proteomes" id="UP000634004">
    <property type="component" value="Unassembled WGS sequence"/>
</dbReference>
<proteinExistence type="predicted"/>
<name>A0A8J3G3Q6_9PROT</name>
<evidence type="ECO:0000313" key="3">
    <source>
        <dbReference type="Proteomes" id="UP000634004"/>
    </source>
</evidence>
<dbReference type="EMBL" id="BMZH01000018">
    <property type="protein sequence ID" value="GHB03949.1"/>
    <property type="molecule type" value="Genomic_DNA"/>
</dbReference>
<dbReference type="AlphaFoldDB" id="A0A8J3G3Q6"/>
<reference evidence="2" key="2">
    <citation type="submission" date="2020-09" db="EMBL/GenBank/DDBJ databases">
        <authorList>
            <person name="Sun Q."/>
            <person name="Kim S."/>
        </authorList>
    </citation>
    <scope>NUCLEOTIDE SEQUENCE</scope>
    <source>
        <strain evidence="2">KCTC 32513</strain>
    </source>
</reference>
<reference evidence="2" key="1">
    <citation type="journal article" date="2014" name="Int. J. Syst. Evol. Microbiol.">
        <title>Complete genome sequence of Corynebacterium casei LMG S-19264T (=DSM 44701T), isolated from a smear-ripened cheese.</title>
        <authorList>
            <consortium name="US DOE Joint Genome Institute (JGI-PGF)"/>
            <person name="Walter F."/>
            <person name="Albersmeier A."/>
            <person name="Kalinowski J."/>
            <person name="Ruckert C."/>
        </authorList>
    </citation>
    <scope>NUCLEOTIDE SEQUENCE</scope>
    <source>
        <strain evidence="2">KCTC 32513</strain>
    </source>
</reference>
<accession>A0A8J3G3Q6</accession>
<keyword evidence="3" id="KW-1185">Reference proteome</keyword>
<organism evidence="2 3">
    <name type="scientific">Algimonas arctica</name>
    <dbReference type="NCBI Taxonomy" id="1479486"/>
    <lineage>
        <taxon>Bacteria</taxon>
        <taxon>Pseudomonadati</taxon>
        <taxon>Pseudomonadota</taxon>
        <taxon>Alphaproteobacteria</taxon>
        <taxon>Maricaulales</taxon>
        <taxon>Robiginitomaculaceae</taxon>
        <taxon>Algimonas</taxon>
    </lineage>
</organism>